<dbReference type="Gene3D" id="3.40.50.300">
    <property type="entry name" value="P-loop containing nucleotide triphosphate hydrolases"/>
    <property type="match status" value="1"/>
</dbReference>
<sequence length="459" mass="50950">MSLFNREKPQNSPRMRQAQRSSVSKPVKPAASEARLDALARHFKARLLSETDLEKLTQMPSSELRITLDRLIGRYLADEQVVISRQDRDRLITRIIDESVGYGPLEPLLEDQDVTEVMVNGPKEIYFEKKGRIHKTDIEFRDEEALRHVIDRIVAPLGRRVDVSSPLVDARLPDGSRVNGVIPPVSLKGSLLSIRKFRKDPITMDNLVGFHSLTSDMATFLAAVVKSKLNIIISGGTGSGKTTLLNALANFIPEYERIVTIEDMAELRIPHGHVAGMEARPPNVEGKGEITIRQLVKNSLRMRPDRIIVGEVRGSEAFDMLQAMNTGHEGSLTTVHANTPGDAMRRLEAMVMMSSSELPPSIIREYLVGAIDFIVQIARLPDGQRKMTSISEMQKKPDGSVDLVELFDFKQTGVDDEGVVQGFHTATGKIPSCFERLHAYGAPVESSIFSPVTRKVSTP</sequence>
<feature type="domain" description="AAA+ ATPase" evidence="3">
    <location>
        <begin position="227"/>
        <end position="382"/>
    </location>
</feature>
<dbReference type="GO" id="GO:0016887">
    <property type="term" value="F:ATP hydrolysis activity"/>
    <property type="evidence" value="ECO:0007669"/>
    <property type="project" value="InterPro"/>
</dbReference>
<accession>A0A1I6TA43</accession>
<protein>
    <submittedName>
        <fullName evidence="4">Pilus assembly protein CpaF</fullName>
    </submittedName>
</protein>
<evidence type="ECO:0000259" key="3">
    <source>
        <dbReference type="SMART" id="SM00382"/>
    </source>
</evidence>
<evidence type="ECO:0000256" key="2">
    <source>
        <dbReference type="SAM" id="MobiDB-lite"/>
    </source>
</evidence>
<proteinExistence type="inferred from homology"/>
<dbReference type="Pfam" id="PF00437">
    <property type="entry name" value="T2SSE"/>
    <property type="match status" value="1"/>
</dbReference>
<dbReference type="InterPro" id="IPR001482">
    <property type="entry name" value="T2SS/T4SS_dom"/>
</dbReference>
<dbReference type="PANTHER" id="PTHR30486:SF15">
    <property type="entry name" value="TYPE II_IV SECRETION SYSTEM ATPASE"/>
    <property type="match status" value="1"/>
</dbReference>
<dbReference type="RefSeq" id="WP_091837900.1">
    <property type="nucleotide sequence ID" value="NZ_FPAA01000009.1"/>
</dbReference>
<organism evidence="4 5">
    <name type="scientific">Marininema halotolerans</name>
    <dbReference type="NCBI Taxonomy" id="1155944"/>
    <lineage>
        <taxon>Bacteria</taxon>
        <taxon>Bacillati</taxon>
        <taxon>Bacillota</taxon>
        <taxon>Bacilli</taxon>
        <taxon>Bacillales</taxon>
        <taxon>Thermoactinomycetaceae</taxon>
        <taxon>Marininema</taxon>
    </lineage>
</organism>
<dbReference type="CDD" id="cd01130">
    <property type="entry name" value="VirB11-like_ATPase"/>
    <property type="match status" value="1"/>
</dbReference>
<name>A0A1I6TA43_9BACL</name>
<dbReference type="InterPro" id="IPR003593">
    <property type="entry name" value="AAA+_ATPase"/>
</dbReference>
<evidence type="ECO:0000313" key="5">
    <source>
        <dbReference type="Proteomes" id="UP000198660"/>
    </source>
</evidence>
<feature type="region of interest" description="Disordered" evidence="2">
    <location>
        <begin position="1"/>
        <end position="30"/>
    </location>
</feature>
<reference evidence="5" key="1">
    <citation type="submission" date="2016-10" db="EMBL/GenBank/DDBJ databases">
        <authorList>
            <person name="Varghese N."/>
            <person name="Submissions S."/>
        </authorList>
    </citation>
    <scope>NUCLEOTIDE SEQUENCE [LARGE SCALE GENOMIC DNA]</scope>
    <source>
        <strain evidence="5">DSM 45789</strain>
    </source>
</reference>
<dbReference type="InterPro" id="IPR050921">
    <property type="entry name" value="T4SS_GSP_E_ATPase"/>
</dbReference>
<dbReference type="SUPFAM" id="SSF52540">
    <property type="entry name" value="P-loop containing nucleoside triphosphate hydrolases"/>
    <property type="match status" value="1"/>
</dbReference>
<evidence type="ECO:0000256" key="1">
    <source>
        <dbReference type="ARBA" id="ARBA00006611"/>
    </source>
</evidence>
<comment type="similarity">
    <text evidence="1">Belongs to the GSP E family.</text>
</comment>
<dbReference type="PANTHER" id="PTHR30486">
    <property type="entry name" value="TWITCHING MOTILITY PROTEIN PILT"/>
    <property type="match status" value="1"/>
</dbReference>
<feature type="compositionally biased region" description="Polar residues" evidence="2">
    <location>
        <begin position="10"/>
        <end position="24"/>
    </location>
</feature>
<evidence type="ECO:0000313" key="4">
    <source>
        <dbReference type="EMBL" id="SFS85993.1"/>
    </source>
</evidence>
<dbReference type="Gene3D" id="3.30.450.380">
    <property type="match status" value="1"/>
</dbReference>
<dbReference type="AlphaFoldDB" id="A0A1I6TA43"/>
<dbReference type="EMBL" id="FPAA01000009">
    <property type="protein sequence ID" value="SFS85993.1"/>
    <property type="molecule type" value="Genomic_DNA"/>
</dbReference>
<keyword evidence="5" id="KW-1185">Reference proteome</keyword>
<gene>
    <name evidence="4" type="ORF">SAMN05444972_109115</name>
</gene>
<dbReference type="SMART" id="SM00382">
    <property type="entry name" value="AAA"/>
    <property type="match status" value="1"/>
</dbReference>
<dbReference type="Proteomes" id="UP000198660">
    <property type="component" value="Unassembled WGS sequence"/>
</dbReference>
<dbReference type="OrthoDB" id="9810761at2"/>
<dbReference type="InterPro" id="IPR027417">
    <property type="entry name" value="P-loop_NTPase"/>
</dbReference>